<dbReference type="CDD" id="cd08249">
    <property type="entry name" value="enoyl_reductase_like"/>
    <property type="match status" value="1"/>
</dbReference>
<dbReference type="EMBL" id="FJOF01000005">
    <property type="protein sequence ID" value="CZR41591.1"/>
    <property type="molecule type" value="Genomic_DNA"/>
</dbReference>
<evidence type="ECO:0000313" key="6">
    <source>
        <dbReference type="Proteomes" id="UP000183971"/>
    </source>
</evidence>
<dbReference type="Pfam" id="PF08240">
    <property type="entry name" value="ADH_N"/>
    <property type="match status" value="1"/>
</dbReference>
<dbReference type="PANTHER" id="PTHR45348:SF2">
    <property type="entry name" value="ZINC-TYPE ALCOHOL DEHYDROGENASE-LIKE PROTEIN C2E1P3.01"/>
    <property type="match status" value="1"/>
</dbReference>
<dbReference type="InterPro" id="IPR013154">
    <property type="entry name" value="ADH-like_N"/>
</dbReference>
<dbReference type="AlphaFoldDB" id="A0A1L7VM53"/>
<feature type="domain" description="Alcohol dehydrogenase-like N-terminal" evidence="4">
    <location>
        <begin position="27"/>
        <end position="115"/>
    </location>
</feature>
<protein>
    <submittedName>
        <fullName evidence="5">Related to alcohol dehydrogenase, zinc-containing</fullName>
    </submittedName>
</protein>
<dbReference type="InterPro" id="IPR013149">
    <property type="entry name" value="ADH-like_C"/>
</dbReference>
<evidence type="ECO:0000256" key="2">
    <source>
        <dbReference type="ARBA" id="ARBA00023002"/>
    </source>
</evidence>
<keyword evidence="2" id="KW-0560">Oxidoreductase</keyword>
<reference evidence="6" key="1">
    <citation type="journal article" date="2016" name="Genome Biol. Evol.">
        <title>Comparative 'omics' of the Fusarium fujikuroi species complex highlights differences in genetic potential and metabolite synthesis.</title>
        <authorList>
            <person name="Niehaus E.-M."/>
            <person name="Muensterkoetter M."/>
            <person name="Proctor R.H."/>
            <person name="Brown D.W."/>
            <person name="Sharon A."/>
            <person name="Idan Y."/>
            <person name="Oren-Young L."/>
            <person name="Sieber C.M."/>
            <person name="Novak O."/>
            <person name="Pencik A."/>
            <person name="Tarkowska D."/>
            <person name="Hromadova K."/>
            <person name="Freeman S."/>
            <person name="Maymon M."/>
            <person name="Elazar M."/>
            <person name="Youssef S.A."/>
            <person name="El-Shabrawy E.S.M."/>
            <person name="Shalaby A.B.A."/>
            <person name="Houterman P."/>
            <person name="Brock N.L."/>
            <person name="Burkhardt I."/>
            <person name="Tsavkelova E.A."/>
            <person name="Dickschat J.S."/>
            <person name="Galuszka P."/>
            <person name="Gueldener U."/>
            <person name="Tudzynski B."/>
        </authorList>
    </citation>
    <scope>NUCLEOTIDE SEQUENCE [LARGE SCALE GENOMIC DNA]</scope>
    <source>
        <strain evidence="6">ET1</strain>
    </source>
</reference>
<dbReference type="PANTHER" id="PTHR45348">
    <property type="entry name" value="HYPOTHETICAL OXIDOREDUCTASE (EUROFUNG)"/>
    <property type="match status" value="1"/>
</dbReference>
<keyword evidence="6" id="KW-1185">Reference proteome</keyword>
<comment type="caution">
    <text evidence="5">The sequence shown here is derived from an EMBL/GenBank/DDBJ whole genome shotgun (WGS) entry which is preliminary data.</text>
</comment>
<evidence type="ECO:0000313" key="5">
    <source>
        <dbReference type="EMBL" id="CZR41591.1"/>
    </source>
</evidence>
<dbReference type="SUPFAM" id="SSF50129">
    <property type="entry name" value="GroES-like"/>
    <property type="match status" value="1"/>
</dbReference>
<feature type="domain" description="Alcohol dehydrogenase-like C-terminal" evidence="3">
    <location>
        <begin position="174"/>
        <end position="261"/>
    </location>
</feature>
<evidence type="ECO:0000256" key="1">
    <source>
        <dbReference type="ARBA" id="ARBA00008072"/>
    </source>
</evidence>
<dbReference type="GO" id="GO:0016651">
    <property type="term" value="F:oxidoreductase activity, acting on NAD(P)H"/>
    <property type="evidence" value="ECO:0007669"/>
    <property type="project" value="InterPro"/>
</dbReference>
<dbReference type="RefSeq" id="XP_031082183.1">
    <property type="nucleotide sequence ID" value="XM_031232224.1"/>
</dbReference>
<dbReference type="Gene3D" id="3.90.180.10">
    <property type="entry name" value="Medium-chain alcohol dehydrogenases, catalytic domain"/>
    <property type="match status" value="1"/>
</dbReference>
<dbReference type="InterPro" id="IPR047122">
    <property type="entry name" value="Trans-enoyl_RdTase-like"/>
</dbReference>
<dbReference type="InterPro" id="IPR036291">
    <property type="entry name" value="NAD(P)-bd_dom_sf"/>
</dbReference>
<evidence type="ECO:0000259" key="4">
    <source>
        <dbReference type="Pfam" id="PF08240"/>
    </source>
</evidence>
<dbReference type="Pfam" id="PF00107">
    <property type="entry name" value="ADH_zinc_N"/>
    <property type="match status" value="1"/>
</dbReference>
<comment type="similarity">
    <text evidence="1">Belongs to the zinc-containing alcohol dehydrogenase family.</text>
</comment>
<proteinExistence type="inferred from homology"/>
<evidence type="ECO:0000259" key="3">
    <source>
        <dbReference type="Pfam" id="PF00107"/>
    </source>
</evidence>
<dbReference type="VEuPathDB" id="FungiDB:FPRO_11180"/>
<accession>A0A1L7VM53</accession>
<dbReference type="SUPFAM" id="SSF51735">
    <property type="entry name" value="NAD(P)-binding Rossmann-fold domains"/>
    <property type="match status" value="1"/>
</dbReference>
<name>A0A1L7VM53_FUSPR</name>
<dbReference type="Proteomes" id="UP000183971">
    <property type="component" value="Unassembled WGS sequence"/>
</dbReference>
<dbReference type="Gene3D" id="3.40.50.720">
    <property type="entry name" value="NAD(P)-binding Rossmann-like Domain"/>
    <property type="match status" value="1"/>
</dbReference>
<dbReference type="GeneID" id="42056050"/>
<organism evidence="5 6">
    <name type="scientific">Fusarium proliferatum (strain ET1)</name>
    <name type="common">Orchid endophyte fungus</name>
    <dbReference type="NCBI Taxonomy" id="1227346"/>
    <lineage>
        <taxon>Eukaryota</taxon>
        <taxon>Fungi</taxon>
        <taxon>Dikarya</taxon>
        <taxon>Ascomycota</taxon>
        <taxon>Pezizomycotina</taxon>
        <taxon>Sordariomycetes</taxon>
        <taxon>Hypocreomycetidae</taxon>
        <taxon>Hypocreales</taxon>
        <taxon>Nectriaceae</taxon>
        <taxon>Fusarium</taxon>
        <taxon>Fusarium fujikuroi species complex</taxon>
    </lineage>
</organism>
<sequence>MSSMKALAVTNIGEPARLIERPIPTPGAGEVLLKVVAVGSRDLGLFVDPNSLPMVLGNDIAGIVTALGPENNEVDLQIGDLVFGQSNHGKRTADQSGLQEFCLLDTCAMAKIPPGFTADHGASLPSNAVAAFWALFNQSALGLPPPLETCSGQDQDQHIEENCIVVIGGGSNCGRYAVQFAALSGLFSTIVAVAGPRHATALHSFGATHVVDRHGDESEVISRVRDIVGDDCVYVIDAVNHEHTLGVACLSNSRQGRMATLCPGEADLARIHDKAAGFTKVFSSGSSQNSPGLAKGFWAALPGWLKSGQVKALEWDVINGLDEVAINAVWDLYRDGKAPKNQVHVHI</sequence>
<dbReference type="InterPro" id="IPR011032">
    <property type="entry name" value="GroES-like_sf"/>
</dbReference>
<gene>
    <name evidence="5" type="ORF">FPRO_11180</name>
</gene>